<dbReference type="GO" id="GO:0004867">
    <property type="term" value="F:serine-type endopeptidase inhibitor activity"/>
    <property type="evidence" value="ECO:0007669"/>
    <property type="project" value="InterPro"/>
</dbReference>
<keyword evidence="3" id="KW-0472">Membrane</keyword>
<name>A0A9P0H4Z0_NEZVI</name>
<dbReference type="Gene3D" id="6.20.200.20">
    <property type="match status" value="4"/>
</dbReference>
<feature type="non-terminal residue" evidence="6">
    <location>
        <position position="1"/>
    </location>
</feature>
<keyword evidence="3" id="KW-0812">Transmembrane</keyword>
<keyword evidence="3" id="KW-1133">Transmembrane helix</keyword>
<dbReference type="InterPro" id="IPR004094">
    <property type="entry name" value="Antistasin-like"/>
</dbReference>
<evidence type="ECO:0008006" key="8">
    <source>
        <dbReference type="Google" id="ProtNLM"/>
    </source>
</evidence>
<dbReference type="SMART" id="SM00214">
    <property type="entry name" value="VWC"/>
    <property type="match status" value="6"/>
</dbReference>
<accession>A0A9P0H4Z0</accession>
<reference evidence="6" key="1">
    <citation type="submission" date="2022-01" db="EMBL/GenBank/DDBJ databases">
        <authorList>
            <person name="King R."/>
        </authorList>
    </citation>
    <scope>NUCLEOTIDE SEQUENCE</scope>
</reference>
<keyword evidence="1" id="KW-0732">Signal</keyword>
<feature type="domain" description="VWFC" evidence="4">
    <location>
        <begin position="156"/>
        <end position="216"/>
    </location>
</feature>
<dbReference type="OrthoDB" id="5976811at2759"/>
<dbReference type="Pfam" id="PF23334">
    <property type="entry name" value="VWC2L_2nd"/>
    <property type="match status" value="2"/>
</dbReference>
<evidence type="ECO:0000259" key="5">
    <source>
        <dbReference type="PROSITE" id="PS51252"/>
    </source>
</evidence>
<dbReference type="EMBL" id="OV725079">
    <property type="protein sequence ID" value="CAH1395342.1"/>
    <property type="molecule type" value="Genomic_DNA"/>
</dbReference>
<feature type="transmembrane region" description="Helical" evidence="3">
    <location>
        <begin position="692"/>
        <end position="712"/>
    </location>
</feature>
<dbReference type="InterPro" id="IPR052624">
    <property type="entry name" value="CRIM1"/>
</dbReference>
<gene>
    <name evidence="6" type="ORF">NEZAVI_LOCUS5638</name>
</gene>
<organism evidence="6 7">
    <name type="scientific">Nezara viridula</name>
    <name type="common">Southern green stink bug</name>
    <name type="synonym">Cimex viridulus</name>
    <dbReference type="NCBI Taxonomy" id="85310"/>
    <lineage>
        <taxon>Eukaryota</taxon>
        <taxon>Metazoa</taxon>
        <taxon>Ecdysozoa</taxon>
        <taxon>Arthropoda</taxon>
        <taxon>Hexapoda</taxon>
        <taxon>Insecta</taxon>
        <taxon>Pterygota</taxon>
        <taxon>Neoptera</taxon>
        <taxon>Paraneoptera</taxon>
        <taxon>Hemiptera</taxon>
        <taxon>Heteroptera</taxon>
        <taxon>Panheteroptera</taxon>
        <taxon>Pentatomomorpha</taxon>
        <taxon>Pentatomoidea</taxon>
        <taxon>Pentatomidae</taxon>
        <taxon>Pentatominae</taxon>
        <taxon>Nezara</taxon>
    </lineage>
</organism>
<feature type="domain" description="VWFC" evidence="4">
    <location>
        <begin position="495"/>
        <end position="549"/>
    </location>
</feature>
<dbReference type="PROSITE" id="PS51252">
    <property type="entry name" value="ANTISTASIN"/>
    <property type="match status" value="3"/>
</dbReference>
<proteinExistence type="predicted"/>
<evidence type="ECO:0000259" key="4">
    <source>
        <dbReference type="PROSITE" id="PS50184"/>
    </source>
</evidence>
<dbReference type="AlphaFoldDB" id="A0A9P0H4Z0"/>
<dbReference type="PANTHER" id="PTHR46439:SF1">
    <property type="entry name" value="CYSTEINE-RICH MOTOR NEURON 1 PROTEIN"/>
    <property type="match status" value="1"/>
</dbReference>
<evidence type="ECO:0000313" key="6">
    <source>
        <dbReference type="EMBL" id="CAH1395342.1"/>
    </source>
</evidence>
<evidence type="ECO:0000313" key="7">
    <source>
        <dbReference type="Proteomes" id="UP001152798"/>
    </source>
</evidence>
<dbReference type="SUPFAM" id="SSF57603">
    <property type="entry name" value="FnI-like domain"/>
    <property type="match status" value="5"/>
</dbReference>
<dbReference type="InterPro" id="IPR001007">
    <property type="entry name" value="VWF_dom"/>
</dbReference>
<dbReference type="PANTHER" id="PTHR46439">
    <property type="entry name" value="CYSTEINE-RICH MOTOR NEURON 1 PROTEIN"/>
    <property type="match status" value="1"/>
</dbReference>
<protein>
    <recommendedName>
        <fullName evidence="8">Cysteine-rich motor neuron 1 protein</fullName>
    </recommendedName>
</protein>
<dbReference type="PROSITE" id="PS01208">
    <property type="entry name" value="VWFC_1"/>
    <property type="match status" value="3"/>
</dbReference>
<dbReference type="InterPro" id="IPR011061">
    <property type="entry name" value="Hirudin/antistatin"/>
</dbReference>
<evidence type="ECO:0000256" key="1">
    <source>
        <dbReference type="ARBA" id="ARBA00022729"/>
    </source>
</evidence>
<feature type="domain" description="Antistasin-like" evidence="5">
    <location>
        <begin position="355"/>
        <end position="381"/>
    </location>
</feature>
<feature type="domain" description="Antistasin-like" evidence="5">
    <location>
        <begin position="300"/>
        <end position="325"/>
    </location>
</feature>
<evidence type="ECO:0000256" key="3">
    <source>
        <dbReference type="SAM" id="Phobius"/>
    </source>
</evidence>
<sequence length="752" mass="82579">FFLVGLNCTVEDCEEKAACPPDSELKSGGWGCVCVPERCPQTPTCHFRSKRFLKYAAGGVPGDCCDVYDCVFPSEVNCTGVVCQETEIDCPTDSYRLPKSQGEGECCSKPLGCACLPAPCPPPLCPQGQHHIVIRPGNGKPGSCCPFYQCQSHENKTCMHNGKEVATGSKWKKTECVECTCIDGQVHCSQSVTCPVLPIDCPVTRIPPNQCCPVCVFNHNILDIAPRIVKPDGCKSAKGIIYQNGASWQEDDCTHCTCADGERKCQAEMCLQTCANATYVPGECCPRCNVTDVTVIAKSCPPFHCPLMCKHGYVKDESECHTCKCIEGEECHLECKSGFLKDSSGMNICECANECPPLADCNKKCKHGYKTNKAGCEICKCEHCKTLTHCAKKCPHGYQINQKGCQICKCKEHEPVNRTSEDGSITEKDCVTDQGIRRDNGESWFENCRQCYCFEGKEMCSLVSCPRVDCPDPIFSKNTCCPICPGNETMIESGVVCYGPGGIKHEIDTWKQGCLECLCHNGSVLCYSEPCPPVLCQHPLEGDCCPVCPEEAVQPLPALDATQRCGDKESGAKWRQSECTSCICINGEASCYTQSCNQIYPSCITSVLLKKQCCPVCFDHMSDESVCQVGNMTFNLGDEWEPEKCRRCSCGPYNTISCTETICERPCTKNDNPCCPKCTEVEGGYGWFHGPIYLIIICVLMFGVGAGSVVLWKHCMLKRHQLKICQATTPSYPYKYVPTYDQPAPSPHRSPV</sequence>
<feature type="domain" description="Antistasin-like" evidence="5">
    <location>
        <begin position="384"/>
        <end position="410"/>
    </location>
</feature>
<dbReference type="Gene3D" id="2.10.22.10">
    <property type="entry name" value="Antistasin, domain 1"/>
    <property type="match status" value="3"/>
</dbReference>
<dbReference type="Pfam" id="PF02822">
    <property type="entry name" value="Antistasin"/>
    <property type="match status" value="3"/>
</dbReference>
<feature type="domain" description="VWFC" evidence="4">
    <location>
        <begin position="232"/>
        <end position="289"/>
    </location>
</feature>
<dbReference type="Proteomes" id="UP001152798">
    <property type="component" value="Chromosome 3"/>
</dbReference>
<keyword evidence="7" id="KW-1185">Reference proteome</keyword>
<dbReference type="GO" id="GO:0005886">
    <property type="term" value="C:plasma membrane"/>
    <property type="evidence" value="ECO:0007669"/>
    <property type="project" value="TreeGrafter"/>
</dbReference>
<dbReference type="Gene3D" id="2.10.70.10">
    <property type="entry name" value="Complement Module, domain 1"/>
    <property type="match status" value="1"/>
</dbReference>
<dbReference type="SMART" id="SM00215">
    <property type="entry name" value="VWC_out"/>
    <property type="match status" value="2"/>
</dbReference>
<feature type="domain" description="VWFC" evidence="4">
    <location>
        <begin position="428"/>
        <end position="485"/>
    </location>
</feature>
<dbReference type="PROSITE" id="PS50184">
    <property type="entry name" value="VWFC_2"/>
    <property type="match status" value="4"/>
</dbReference>
<keyword evidence="2" id="KW-0677">Repeat</keyword>
<dbReference type="SUPFAM" id="SSF57262">
    <property type="entry name" value="Leech antihemostatic proteins"/>
    <property type="match status" value="2"/>
</dbReference>
<dbReference type="Pfam" id="PF00093">
    <property type="entry name" value="VWC"/>
    <property type="match status" value="1"/>
</dbReference>
<evidence type="ECO:0000256" key="2">
    <source>
        <dbReference type="ARBA" id="ARBA00022737"/>
    </source>
</evidence>